<sequence>MKPSEDSMEALDEAIAIAGGVGVLASRIGVAASAPNMWKKRRSVPAEHCPAIERETGVRCERLRACVPWDVLRMQSQPAVEA</sequence>
<gene>
    <name evidence="2" type="ORF">EJP67_18475</name>
</gene>
<accession>A0A3S0XGV0</accession>
<dbReference type="GO" id="GO:0003677">
    <property type="term" value="F:DNA binding"/>
    <property type="evidence" value="ECO:0007669"/>
    <property type="project" value="InterPro"/>
</dbReference>
<dbReference type="SUPFAM" id="SSF47413">
    <property type="entry name" value="lambda repressor-like DNA-binding domains"/>
    <property type="match status" value="1"/>
</dbReference>
<evidence type="ECO:0000256" key="1">
    <source>
        <dbReference type="SAM" id="Phobius"/>
    </source>
</evidence>
<dbReference type="InterPro" id="IPR010982">
    <property type="entry name" value="Lambda_DNA-bd_dom_sf"/>
</dbReference>
<dbReference type="NCBIfam" id="NF046037">
    <property type="entry name" value="carphisopro"/>
    <property type="match status" value="1"/>
</dbReference>
<evidence type="ECO:0000313" key="3">
    <source>
        <dbReference type="Proteomes" id="UP000281118"/>
    </source>
</evidence>
<dbReference type="Proteomes" id="UP000281118">
    <property type="component" value="Unassembled WGS sequence"/>
</dbReference>
<keyword evidence="1" id="KW-0472">Membrane</keyword>
<dbReference type="Gene3D" id="1.10.260.40">
    <property type="entry name" value="lambda repressor-like DNA-binding domains"/>
    <property type="match status" value="1"/>
</dbReference>
<organism evidence="2 3">
    <name type="scientific">Variovorax guangxiensis</name>
    <dbReference type="NCBI Taxonomy" id="1775474"/>
    <lineage>
        <taxon>Bacteria</taxon>
        <taxon>Pseudomonadati</taxon>
        <taxon>Pseudomonadota</taxon>
        <taxon>Betaproteobacteria</taxon>
        <taxon>Burkholderiales</taxon>
        <taxon>Comamonadaceae</taxon>
        <taxon>Variovorax</taxon>
    </lineage>
</organism>
<feature type="transmembrane region" description="Helical" evidence="1">
    <location>
        <begin position="14"/>
        <end position="34"/>
    </location>
</feature>
<dbReference type="InterPro" id="IPR059216">
    <property type="entry name" value="LeuA_carph_isopro_dom"/>
</dbReference>
<dbReference type="Pfam" id="PF15943">
    <property type="entry name" value="YdaS_toxin"/>
    <property type="match status" value="1"/>
</dbReference>
<comment type="caution">
    <text evidence="2">The sequence shown here is derived from an EMBL/GenBank/DDBJ whole genome shotgun (WGS) entry which is preliminary data.</text>
</comment>
<keyword evidence="1" id="KW-0812">Transmembrane</keyword>
<protein>
    <submittedName>
        <fullName evidence="2">Cro/Cl family transcriptional regulator</fullName>
    </submittedName>
</protein>
<reference evidence="2 3" key="1">
    <citation type="submission" date="2018-12" db="EMBL/GenBank/DDBJ databases">
        <title>The genome sequences of Variovorax guangxiensis DSM 27352.</title>
        <authorList>
            <person name="Gao J."/>
            <person name="Sun J."/>
        </authorList>
    </citation>
    <scope>NUCLEOTIDE SEQUENCE [LARGE SCALE GENOMIC DNA]</scope>
    <source>
        <strain evidence="2 3">DSM 27352</strain>
    </source>
</reference>
<name>A0A3S0XGV0_9BURK</name>
<dbReference type="AlphaFoldDB" id="A0A3S0XGV0"/>
<evidence type="ECO:0000313" key="2">
    <source>
        <dbReference type="EMBL" id="RUR69047.1"/>
    </source>
</evidence>
<dbReference type="EMBL" id="RXFT01000007">
    <property type="protein sequence ID" value="RUR69047.1"/>
    <property type="molecule type" value="Genomic_DNA"/>
</dbReference>
<dbReference type="OrthoDB" id="6446140at2"/>
<dbReference type="InterPro" id="IPR031856">
    <property type="entry name" value="YdaS_toxin-like"/>
</dbReference>
<keyword evidence="1" id="KW-1133">Transmembrane helix</keyword>
<proteinExistence type="predicted"/>